<dbReference type="InterPro" id="IPR011701">
    <property type="entry name" value="MFS"/>
</dbReference>
<protein>
    <submittedName>
        <fullName evidence="8">MFS transporter</fullName>
    </submittedName>
</protein>
<dbReference type="InterPro" id="IPR036259">
    <property type="entry name" value="MFS_trans_sf"/>
</dbReference>
<gene>
    <name evidence="8" type="ORF">F8O05_01655</name>
</gene>
<dbReference type="InterPro" id="IPR051788">
    <property type="entry name" value="MFS_Transporter"/>
</dbReference>
<evidence type="ECO:0000256" key="5">
    <source>
        <dbReference type="SAM" id="Phobius"/>
    </source>
</evidence>
<feature type="transmembrane region" description="Helical" evidence="5">
    <location>
        <begin position="68"/>
        <end position="88"/>
    </location>
</feature>
<feature type="domain" description="Major facilitator superfamily (MFS) profile" evidence="7">
    <location>
        <begin position="1"/>
        <end position="389"/>
    </location>
</feature>
<proteinExistence type="predicted"/>
<comment type="subcellular location">
    <subcellularLocation>
        <location evidence="1">Cell membrane</location>
        <topology evidence="1">Multi-pass membrane protein</topology>
    </subcellularLocation>
</comment>
<comment type="caution">
    <text evidence="8">The sequence shown here is derived from an EMBL/GenBank/DDBJ whole genome shotgun (WGS) entry which is preliminary data.</text>
</comment>
<keyword evidence="6" id="KW-0732">Signal</keyword>
<feature type="chain" id="PRO_5029652223" evidence="6">
    <location>
        <begin position="20"/>
        <end position="396"/>
    </location>
</feature>
<dbReference type="SUPFAM" id="SSF103473">
    <property type="entry name" value="MFS general substrate transporter"/>
    <property type="match status" value="1"/>
</dbReference>
<keyword evidence="9" id="KW-1185">Reference proteome</keyword>
<feature type="transmembrane region" description="Helical" evidence="5">
    <location>
        <begin position="211"/>
        <end position="230"/>
    </location>
</feature>
<feature type="transmembrane region" description="Helical" evidence="5">
    <location>
        <begin position="336"/>
        <end position="354"/>
    </location>
</feature>
<keyword evidence="3 5" id="KW-1133">Transmembrane helix</keyword>
<keyword evidence="4 5" id="KW-0472">Membrane</keyword>
<evidence type="ECO:0000313" key="8">
    <source>
        <dbReference type="EMBL" id="KAB1645330.1"/>
    </source>
</evidence>
<reference evidence="8 9" key="1">
    <citation type="submission" date="2019-09" db="EMBL/GenBank/DDBJ databases">
        <title>Phylogeny of genus Pseudoclavibacter and closely related genus.</title>
        <authorList>
            <person name="Li Y."/>
        </authorList>
    </citation>
    <scope>NUCLEOTIDE SEQUENCE [LARGE SCALE GENOMIC DNA]</scope>
    <source>
        <strain evidence="8 9">KCTC 13959</strain>
    </source>
</reference>
<dbReference type="GO" id="GO:0022857">
    <property type="term" value="F:transmembrane transporter activity"/>
    <property type="evidence" value="ECO:0007669"/>
    <property type="project" value="InterPro"/>
</dbReference>
<evidence type="ECO:0000256" key="2">
    <source>
        <dbReference type="ARBA" id="ARBA00022692"/>
    </source>
</evidence>
<name>A0A7J5BI63_9MICO</name>
<dbReference type="PANTHER" id="PTHR23514:SF13">
    <property type="entry name" value="INNER MEMBRANE PROTEIN YBJJ"/>
    <property type="match status" value="1"/>
</dbReference>
<sequence length="396" mass="40667">MRRKLALFALFSIPGLAIASWVTRTPTIRDQIHASTAEMGLVLFGLSLGSLAGILCSGPFVARVGARLAITIGMSGLVAGLPVIGLGAVLGSQLLVAIGLAMFGLGMGSAEVAMNVEGGDVERITGRTFLPLLHGFYSLGNVVGAVLGIWLAAISFPVLWHLSIVFAVTLVLLVASVGKLPRDTGRISRPKKAEALARGIKARSDRFRPDARIVLIGLMVMALALAEGAANDWLPLVMVDGHGFPESLGSAIFAVFAFAMMLGRFLGGGLVTRFGRGTVLAASGLFAAAGLLVVSVAENQIAAAVAVILWGLGASLGFPLTLSAAGDSGPNPTQRVALASTLGYIAFLVGPPALGFLGEEFGLRNALLVPMAAALLAVFLAPAARSARPGERDAQE</sequence>
<feature type="transmembrane region" description="Helical" evidence="5">
    <location>
        <begin position="128"/>
        <end position="152"/>
    </location>
</feature>
<feature type="transmembrane region" description="Helical" evidence="5">
    <location>
        <begin position="158"/>
        <end position="178"/>
    </location>
</feature>
<evidence type="ECO:0000256" key="6">
    <source>
        <dbReference type="SAM" id="SignalP"/>
    </source>
</evidence>
<dbReference type="PROSITE" id="PS50850">
    <property type="entry name" value="MFS"/>
    <property type="match status" value="1"/>
</dbReference>
<organism evidence="8 9">
    <name type="scientific">Gulosibacter chungangensis</name>
    <dbReference type="NCBI Taxonomy" id="979746"/>
    <lineage>
        <taxon>Bacteria</taxon>
        <taxon>Bacillati</taxon>
        <taxon>Actinomycetota</taxon>
        <taxon>Actinomycetes</taxon>
        <taxon>Micrococcales</taxon>
        <taxon>Microbacteriaceae</taxon>
        <taxon>Gulosibacter</taxon>
    </lineage>
</organism>
<dbReference type="CDD" id="cd17393">
    <property type="entry name" value="MFS_MosC_like"/>
    <property type="match status" value="1"/>
</dbReference>
<dbReference type="InterPro" id="IPR020846">
    <property type="entry name" value="MFS_dom"/>
</dbReference>
<feature type="transmembrane region" description="Helical" evidence="5">
    <location>
        <begin position="43"/>
        <end position="61"/>
    </location>
</feature>
<dbReference type="EMBL" id="WBKB01000001">
    <property type="protein sequence ID" value="KAB1645330.1"/>
    <property type="molecule type" value="Genomic_DNA"/>
</dbReference>
<dbReference type="Proteomes" id="UP000433493">
    <property type="component" value="Unassembled WGS sequence"/>
</dbReference>
<feature type="transmembrane region" description="Helical" evidence="5">
    <location>
        <begin position="94"/>
        <end position="116"/>
    </location>
</feature>
<dbReference type="AlphaFoldDB" id="A0A7J5BI63"/>
<dbReference type="PANTHER" id="PTHR23514">
    <property type="entry name" value="BYPASS OF STOP CODON PROTEIN 6"/>
    <property type="match status" value="1"/>
</dbReference>
<evidence type="ECO:0000313" key="9">
    <source>
        <dbReference type="Proteomes" id="UP000433493"/>
    </source>
</evidence>
<feature type="transmembrane region" description="Helical" evidence="5">
    <location>
        <begin position="279"/>
        <end position="297"/>
    </location>
</feature>
<evidence type="ECO:0000256" key="3">
    <source>
        <dbReference type="ARBA" id="ARBA00022989"/>
    </source>
</evidence>
<dbReference type="Pfam" id="PF07690">
    <property type="entry name" value="MFS_1"/>
    <property type="match status" value="1"/>
</dbReference>
<keyword evidence="2 5" id="KW-0812">Transmembrane</keyword>
<dbReference type="Gene3D" id="1.20.1250.20">
    <property type="entry name" value="MFS general substrate transporter like domains"/>
    <property type="match status" value="2"/>
</dbReference>
<feature type="transmembrane region" description="Helical" evidence="5">
    <location>
        <begin position="366"/>
        <end position="384"/>
    </location>
</feature>
<evidence type="ECO:0000256" key="1">
    <source>
        <dbReference type="ARBA" id="ARBA00004651"/>
    </source>
</evidence>
<accession>A0A7J5BI63</accession>
<dbReference type="OrthoDB" id="9809599at2"/>
<feature type="transmembrane region" description="Helical" evidence="5">
    <location>
        <begin position="250"/>
        <end position="267"/>
    </location>
</feature>
<feature type="transmembrane region" description="Helical" evidence="5">
    <location>
        <begin position="303"/>
        <end position="324"/>
    </location>
</feature>
<dbReference type="GO" id="GO:0005886">
    <property type="term" value="C:plasma membrane"/>
    <property type="evidence" value="ECO:0007669"/>
    <property type="project" value="UniProtKB-SubCell"/>
</dbReference>
<evidence type="ECO:0000259" key="7">
    <source>
        <dbReference type="PROSITE" id="PS50850"/>
    </source>
</evidence>
<evidence type="ECO:0000256" key="4">
    <source>
        <dbReference type="ARBA" id="ARBA00023136"/>
    </source>
</evidence>
<feature type="signal peptide" evidence="6">
    <location>
        <begin position="1"/>
        <end position="19"/>
    </location>
</feature>